<dbReference type="SUPFAM" id="SSF53474">
    <property type="entry name" value="alpha/beta-Hydrolases"/>
    <property type="match status" value="1"/>
</dbReference>
<organism evidence="5">
    <name type="scientific">Caenorhabditis remanei</name>
    <name type="common">Caenorhabditis vulgaris</name>
    <dbReference type="NCBI Taxonomy" id="31234"/>
    <lineage>
        <taxon>Eukaryota</taxon>
        <taxon>Metazoa</taxon>
        <taxon>Ecdysozoa</taxon>
        <taxon>Nematoda</taxon>
        <taxon>Chromadorea</taxon>
        <taxon>Rhabditida</taxon>
        <taxon>Rhabditina</taxon>
        <taxon>Rhabditomorpha</taxon>
        <taxon>Rhabditoidea</taxon>
        <taxon>Rhabditidae</taxon>
        <taxon>Peloderinae</taxon>
        <taxon>Caenorhabditis</taxon>
    </lineage>
</organism>
<evidence type="ECO:0000313" key="5">
    <source>
        <dbReference type="Proteomes" id="UP000008281"/>
    </source>
</evidence>
<dbReference type="MEROPS" id="S09.A75"/>
<feature type="compositionally biased region" description="Polar residues" evidence="1">
    <location>
        <begin position="198"/>
        <end position="219"/>
    </location>
</feature>
<dbReference type="ESTHER" id="caere-e3lmu3">
    <property type="family name" value="DPP4N_Peptidase_S9"/>
</dbReference>
<dbReference type="Pfam" id="PF00930">
    <property type="entry name" value="DPPIV_N"/>
    <property type="match status" value="1"/>
</dbReference>
<dbReference type="PANTHER" id="PTHR11731:SF193">
    <property type="entry name" value="DIPEPTIDYL PEPTIDASE 9"/>
    <property type="match status" value="1"/>
</dbReference>
<dbReference type="InterPro" id="IPR002469">
    <property type="entry name" value="Peptidase_S9B_N"/>
</dbReference>
<dbReference type="FunCoup" id="E3LMU3">
    <property type="interactions" value="3103"/>
</dbReference>
<dbReference type="PANTHER" id="PTHR11731">
    <property type="entry name" value="PROTEASE FAMILY S9B,C DIPEPTIDYL-PEPTIDASE IV-RELATED"/>
    <property type="match status" value="1"/>
</dbReference>
<protein>
    <submittedName>
        <fullName evidence="4">CRE-DPF-3 protein</fullName>
    </submittedName>
</protein>
<gene>
    <name evidence="4" type="primary">Cre-dpf-3</name>
    <name evidence="4" type="ORF">CRE_28196</name>
</gene>
<dbReference type="GO" id="GO:0006508">
    <property type="term" value="P:proteolysis"/>
    <property type="evidence" value="ECO:0007669"/>
    <property type="project" value="InterPro"/>
</dbReference>
<dbReference type="STRING" id="31234.E3LMU3"/>
<dbReference type="InterPro" id="IPR001375">
    <property type="entry name" value="Peptidase_S9_cat"/>
</dbReference>
<evidence type="ECO:0000313" key="4">
    <source>
        <dbReference type="EMBL" id="EFP03082.1"/>
    </source>
</evidence>
<dbReference type="OMA" id="IKKGKWH"/>
<proteinExistence type="predicted"/>
<dbReference type="GO" id="GO:0008236">
    <property type="term" value="F:serine-type peptidase activity"/>
    <property type="evidence" value="ECO:0007669"/>
    <property type="project" value="InterPro"/>
</dbReference>
<dbReference type="eggNOG" id="KOG2281">
    <property type="taxonomic scope" value="Eukaryota"/>
</dbReference>
<dbReference type="HOGENOM" id="CLU_006105_1_1_1"/>
<feature type="domain" description="Peptidase S9 prolyl oligopeptidase catalytic" evidence="2">
    <location>
        <begin position="721"/>
        <end position="919"/>
    </location>
</feature>
<dbReference type="InterPro" id="IPR029058">
    <property type="entry name" value="AB_hydrolase_fold"/>
</dbReference>
<keyword evidence="5" id="KW-1185">Reference proteome</keyword>
<evidence type="ECO:0000259" key="3">
    <source>
        <dbReference type="Pfam" id="PF00930"/>
    </source>
</evidence>
<evidence type="ECO:0000256" key="1">
    <source>
        <dbReference type="SAM" id="MobiDB-lite"/>
    </source>
</evidence>
<dbReference type="Pfam" id="PF00326">
    <property type="entry name" value="Peptidase_S9"/>
    <property type="match status" value="1"/>
</dbReference>
<dbReference type="OrthoDB" id="16520at2759"/>
<dbReference type="GO" id="GO:0008239">
    <property type="term" value="F:dipeptidyl-peptidase activity"/>
    <property type="evidence" value="ECO:0007669"/>
    <property type="project" value="TreeGrafter"/>
</dbReference>
<dbReference type="Gene3D" id="2.140.10.30">
    <property type="entry name" value="Dipeptidylpeptidase IV, N-terminal domain"/>
    <property type="match status" value="1"/>
</dbReference>
<dbReference type="Gene3D" id="3.40.50.1820">
    <property type="entry name" value="alpha/beta hydrolase"/>
    <property type="match status" value="1"/>
</dbReference>
<feature type="domain" description="Dipeptidylpeptidase IV N-terminal" evidence="3">
    <location>
        <begin position="216"/>
        <end position="593"/>
    </location>
</feature>
<accession>E3LMU3</accession>
<dbReference type="EMBL" id="DS268411">
    <property type="protein sequence ID" value="EFP03082.1"/>
    <property type="molecule type" value="Genomic_DNA"/>
</dbReference>
<dbReference type="Proteomes" id="UP000008281">
    <property type="component" value="Unassembled WGS sequence"/>
</dbReference>
<evidence type="ECO:0000259" key="2">
    <source>
        <dbReference type="Pfam" id="PF00326"/>
    </source>
</evidence>
<dbReference type="InParanoid" id="E3LMU3"/>
<feature type="region of interest" description="Disordered" evidence="1">
    <location>
        <begin position="156"/>
        <end position="219"/>
    </location>
</feature>
<dbReference type="AlphaFoldDB" id="E3LMU3"/>
<dbReference type="InterPro" id="IPR050278">
    <property type="entry name" value="Serine_Prot_S9B/DPPIV"/>
</dbReference>
<reference evidence="4" key="1">
    <citation type="submission" date="2007-07" db="EMBL/GenBank/DDBJ databases">
        <title>PCAP assembly of the Caenorhabditis remanei genome.</title>
        <authorList>
            <consortium name="The Caenorhabditis remanei Sequencing Consortium"/>
            <person name="Wilson R.K."/>
        </authorList>
    </citation>
    <scope>NUCLEOTIDE SEQUENCE [LARGE SCALE GENOMIC DNA]</scope>
    <source>
        <strain evidence="4">PB4641</strain>
    </source>
</reference>
<sequence>MRDRETAKFDVKTFTQLLDHARAWRPEMRSLTSQGFSKLGLMRHTDGRLHVYAISAQNGTQNIVTGEIPLELTQQKEENDLKITVRLKTTVCNVEALLRKAAPSDEFAMLCERQRASVVQGITDYEIGSKEITLMAGDQVFLYTPHSGGVKPIATGAIELPSSPPPNVRKSSNRNAVEPMDVSEGTFGPGVKGCSVEAQHSTSASPANKTPGKNDSSLPPSSNFIFTAKLCPSDSDCLAYVLNKQVHIEQDGTLIHRTTSDSKHITNGVPSYVVQEEMERFEGIWWSETHKRLLYEHVNEEEVAEAQFGINGDNPSTPMKYPRVGTKNAMSQLRMVIIENGMVYDVSLNNQVLLNLFPQYEYITRAGFFSDGTSVWVQLMNRDQSECSLVLIPYSAFDLPKELRGNTPPRSKCFEMRKSLIISFDDTDTQTVEDMKIGHWNQNSQEAAEKPPRGKLQVPVTIHKSRRHNSWINSHNAIHPLKVTDEERPFYEFIYCLERPHGSCISLISAELDPTFVFVASDIFNYSFCRGNLVHCGEEILMAETYSINKSMGIVVDENKNLVYYVANESHPTEWNVCVSNYRTKKHAQLTENGICFKCERANGRLAVDIDHGFACWMTSVGSPAQCRFYSFKWMDGEELPKALHTLNVSLTGTDNPPEQQVDVPEMVEFQSRRTGLMHYGLILRPNNFDPYKKYPVFHYVYGGPGIQIVHNDYSWVQFIRFARLGYVVVVLDNRGSAHRGIEFENFISRKMGTVEVEDQVDGLQTLAERTGGFMDMSRVIVHGWSYGGYMALQLLAKHPKVYSAAIAGGAVSDWRLYDTAYTERYMGYPVIDQVYTESSVLNLVGKLPDEPNRLMLVHGLMDENVHFSHLTTLIDECIKKGKWHELLIFPRERHGIRGNDASIYLDARMMYFAQNAIQNIVLSKDDSAQGGAPV</sequence>
<name>E3LMU3_CAERE</name>
<dbReference type="SUPFAM" id="SSF82171">
    <property type="entry name" value="DPP6 N-terminal domain-like"/>
    <property type="match status" value="1"/>
</dbReference>